<keyword evidence="3" id="KW-1185">Reference proteome</keyword>
<reference evidence="2 3" key="1">
    <citation type="submission" date="2024-02" db="EMBL/GenBank/DDBJ databases">
        <title>High-quality chromosome-scale genome assembly of Pensacola bahiagrass (Paspalum notatum Flugge var. saurae).</title>
        <authorList>
            <person name="Vega J.M."/>
            <person name="Podio M."/>
            <person name="Orjuela J."/>
            <person name="Siena L.A."/>
            <person name="Pessino S.C."/>
            <person name="Combes M.C."/>
            <person name="Mariac C."/>
            <person name="Albertini E."/>
            <person name="Pupilli F."/>
            <person name="Ortiz J.P.A."/>
            <person name="Leblanc O."/>
        </authorList>
    </citation>
    <scope>NUCLEOTIDE SEQUENCE [LARGE SCALE GENOMIC DNA]</scope>
    <source>
        <strain evidence="2">R1</strain>
        <tissue evidence="2">Leaf</tissue>
    </source>
</reference>
<accession>A0AAQ3UGV8</accession>
<feature type="compositionally biased region" description="Low complexity" evidence="1">
    <location>
        <begin position="59"/>
        <end position="77"/>
    </location>
</feature>
<feature type="region of interest" description="Disordered" evidence="1">
    <location>
        <begin position="53"/>
        <end position="121"/>
    </location>
</feature>
<feature type="compositionally biased region" description="Low complexity" evidence="1">
    <location>
        <begin position="105"/>
        <end position="121"/>
    </location>
</feature>
<evidence type="ECO:0000256" key="1">
    <source>
        <dbReference type="SAM" id="MobiDB-lite"/>
    </source>
</evidence>
<dbReference type="Proteomes" id="UP001341281">
    <property type="component" value="Chromosome 09"/>
</dbReference>
<proteinExistence type="predicted"/>
<dbReference type="EMBL" id="CP144753">
    <property type="protein sequence ID" value="WVZ92373.1"/>
    <property type="molecule type" value="Genomic_DNA"/>
</dbReference>
<dbReference type="AlphaFoldDB" id="A0AAQ3UGV8"/>
<evidence type="ECO:0000313" key="3">
    <source>
        <dbReference type="Proteomes" id="UP001341281"/>
    </source>
</evidence>
<feature type="region of interest" description="Disordered" evidence="1">
    <location>
        <begin position="1"/>
        <end position="39"/>
    </location>
</feature>
<protein>
    <submittedName>
        <fullName evidence="2">Uncharacterized protein</fullName>
    </submittedName>
</protein>
<feature type="compositionally biased region" description="Basic and acidic residues" evidence="1">
    <location>
        <begin position="15"/>
        <end position="29"/>
    </location>
</feature>
<gene>
    <name evidence="2" type="ORF">U9M48_038444</name>
</gene>
<organism evidence="2 3">
    <name type="scientific">Paspalum notatum var. saurae</name>
    <dbReference type="NCBI Taxonomy" id="547442"/>
    <lineage>
        <taxon>Eukaryota</taxon>
        <taxon>Viridiplantae</taxon>
        <taxon>Streptophyta</taxon>
        <taxon>Embryophyta</taxon>
        <taxon>Tracheophyta</taxon>
        <taxon>Spermatophyta</taxon>
        <taxon>Magnoliopsida</taxon>
        <taxon>Liliopsida</taxon>
        <taxon>Poales</taxon>
        <taxon>Poaceae</taxon>
        <taxon>PACMAD clade</taxon>
        <taxon>Panicoideae</taxon>
        <taxon>Andropogonodae</taxon>
        <taxon>Paspaleae</taxon>
        <taxon>Paspalinae</taxon>
        <taxon>Paspalum</taxon>
    </lineage>
</organism>
<evidence type="ECO:0000313" key="2">
    <source>
        <dbReference type="EMBL" id="WVZ92373.1"/>
    </source>
</evidence>
<name>A0AAQ3UGV8_PASNO</name>
<sequence length="245" mass="24842">MKRGRAFLPHAGCPHRLDCRKGSRARGVDPRPPPPKEVAPAFLVLPAGAPLPGVKESGSYATSTSTPSAPAFSPYSTGLDLPPPPASSFTAAGDGLRAAQRLHASAESAPPSSDAGGLGPPAAAPLLHHSKAALARLSIACWCPPVPSPPAGDAAAATAASVQGACPRPLVPAAAASDVKERGEDGVPTGTTQNLAFRGPRRILQPRVQSSAAGVFLPSVDAILHAVRCSVPRCGQPEARKWLGE</sequence>